<dbReference type="CDD" id="cd05382">
    <property type="entry name" value="CAP_GAPR1-like"/>
    <property type="match status" value="1"/>
</dbReference>
<name>A0A7G7WYY5_9CNID</name>
<dbReference type="InterPro" id="IPR035940">
    <property type="entry name" value="CAP_sf"/>
</dbReference>
<dbReference type="InterPro" id="IPR014044">
    <property type="entry name" value="CAP_dom"/>
</dbReference>
<evidence type="ECO:0000259" key="2">
    <source>
        <dbReference type="SMART" id="SM00198"/>
    </source>
</evidence>
<protein>
    <submittedName>
        <fullName evidence="3">Toxin candidate TRINITY_DN32370_c0_g1_i1</fullName>
    </submittedName>
</protein>
<dbReference type="PANTHER" id="PTHR10334">
    <property type="entry name" value="CYSTEINE-RICH SECRETORY PROTEIN-RELATED"/>
    <property type="match status" value="1"/>
</dbReference>
<sequence>MCCSVYQWMTLLQLLLSLSHCLKGKEEDSKKKVQIYVDTDRSLGRDLTINEKPFMTQDGQIMTSTTLHDIDDPNKAIEDSAFRQNLQAKQSASIVLNHQNLLQAKTKSYQDEGDVKHKLKENQFPMFDDQLSAPRQIERIPHQNKEVEEYVSKSGLETHNNLRAKHHVPSLEWSKVLAKEAQRRADFYAENPKDLKDPNGQNIAQIWHDFSVAGEKATLLWYDESKLYSFASPKLSPKTKHFSQIVWKNTKYLGMGSAPSLDGKYLIVVALYSPPGNNEKTYRENVLPANSQGKDVYATIF</sequence>
<dbReference type="Gene3D" id="3.40.33.10">
    <property type="entry name" value="CAP"/>
    <property type="match status" value="1"/>
</dbReference>
<feature type="signal peptide" evidence="1">
    <location>
        <begin position="1"/>
        <end position="24"/>
    </location>
</feature>
<dbReference type="InterPro" id="IPR034113">
    <property type="entry name" value="SCP_GAPR1-like"/>
</dbReference>
<dbReference type="InterPro" id="IPR001283">
    <property type="entry name" value="CRISP-related"/>
</dbReference>
<reference evidence="3" key="1">
    <citation type="journal article" date="2020" name="Mar. Drugs">
        <title>Transcriptomic Analysis of Four Cerianthid (Cnidaria, Ceriantharia) Venoms.</title>
        <authorList>
            <person name="Klompen A.M.L."/>
            <person name="Macrander J."/>
            <person name="Reitzel A.M."/>
            <person name="Stampar S.N."/>
        </authorList>
    </citation>
    <scope>NUCLEOTIDE SEQUENCE</scope>
</reference>
<dbReference type="AlphaFoldDB" id="A0A7G7WYY5"/>
<dbReference type="EMBL" id="MT747540">
    <property type="protein sequence ID" value="QNH72474.1"/>
    <property type="molecule type" value="mRNA"/>
</dbReference>
<reference evidence="3" key="2">
    <citation type="submission" date="2020-07" db="EMBL/GenBank/DDBJ databases">
        <authorList>
            <person name="Klompen A.L."/>
            <person name="Macrander J."/>
            <person name="Reitzel A.M."/>
            <person name="Stampar S.N."/>
        </authorList>
    </citation>
    <scope>NUCLEOTIDE SEQUENCE</scope>
</reference>
<feature type="chain" id="PRO_5029020148" evidence="1">
    <location>
        <begin position="25"/>
        <end position="301"/>
    </location>
</feature>
<dbReference type="SMART" id="SM00198">
    <property type="entry name" value="SCP"/>
    <property type="match status" value="1"/>
</dbReference>
<dbReference type="Pfam" id="PF00188">
    <property type="entry name" value="CAP"/>
    <property type="match status" value="1"/>
</dbReference>
<evidence type="ECO:0000313" key="3">
    <source>
        <dbReference type="EMBL" id="QNH72474.1"/>
    </source>
</evidence>
<keyword evidence="1" id="KW-0732">Signal</keyword>
<accession>A0A7G7WYY5</accession>
<feature type="domain" description="SCP" evidence="2">
    <location>
        <begin position="150"/>
        <end position="280"/>
    </location>
</feature>
<dbReference type="SUPFAM" id="SSF55797">
    <property type="entry name" value="PR-1-like"/>
    <property type="match status" value="1"/>
</dbReference>
<proteinExistence type="evidence at transcript level"/>
<organism evidence="3">
    <name type="scientific">Pachycerianthus borealis</name>
    <dbReference type="NCBI Taxonomy" id="2736680"/>
    <lineage>
        <taxon>Eukaryota</taxon>
        <taxon>Metazoa</taxon>
        <taxon>Cnidaria</taxon>
        <taxon>Anthozoa</taxon>
        <taxon>Ceriantharia</taxon>
        <taxon>Spirularia</taxon>
        <taxon>Cerianthidae</taxon>
        <taxon>Pachycerianthus</taxon>
    </lineage>
</organism>
<dbReference type="PRINTS" id="PR00837">
    <property type="entry name" value="V5TPXLIKE"/>
</dbReference>
<evidence type="ECO:0000256" key="1">
    <source>
        <dbReference type="SAM" id="SignalP"/>
    </source>
</evidence>